<dbReference type="EMBL" id="NHOG01000032">
    <property type="protein sequence ID" value="OVZ76834.1"/>
    <property type="molecule type" value="Genomic_DNA"/>
</dbReference>
<sequence length="183" mass="20779">MEMKLTTGHVFIATSLDGFIARKNHSLDWLEKQKVEGEDYGYYEFMDSIDGVIMGRTTFEKVLTFSEWPYEKPAIVMSRTLEESIIPAHLKQKVQVTRLEPKALMTSLSEAGWKRAYIDGGQIIQSFIRDGLIEDLAITQVPILIGQGIPLFGNLTRDIDMTLISSKAFPSGLVHHRYRISQN</sequence>
<dbReference type="PANTHER" id="PTHR38011">
    <property type="entry name" value="DIHYDROFOLATE REDUCTASE FAMILY PROTEIN (AFU_ORTHOLOGUE AFUA_8G06820)"/>
    <property type="match status" value="1"/>
</dbReference>
<dbReference type="Gene3D" id="3.40.430.10">
    <property type="entry name" value="Dihydrofolate Reductase, subunit A"/>
    <property type="match status" value="1"/>
</dbReference>
<dbReference type="Pfam" id="PF01872">
    <property type="entry name" value="RibD_C"/>
    <property type="match status" value="1"/>
</dbReference>
<evidence type="ECO:0000259" key="1">
    <source>
        <dbReference type="Pfam" id="PF01872"/>
    </source>
</evidence>
<proteinExistence type="predicted"/>
<organism evidence="2 3">
    <name type="scientific">Yersinia kristensenii</name>
    <dbReference type="NCBI Taxonomy" id="28152"/>
    <lineage>
        <taxon>Bacteria</taxon>
        <taxon>Pseudomonadati</taxon>
        <taxon>Pseudomonadota</taxon>
        <taxon>Gammaproteobacteria</taxon>
        <taxon>Enterobacterales</taxon>
        <taxon>Yersiniaceae</taxon>
        <taxon>Yersinia</taxon>
    </lineage>
</organism>
<keyword evidence="3" id="KW-1185">Reference proteome</keyword>
<dbReference type="GO" id="GO:0009231">
    <property type="term" value="P:riboflavin biosynthetic process"/>
    <property type="evidence" value="ECO:0007669"/>
    <property type="project" value="InterPro"/>
</dbReference>
<dbReference type="InterPro" id="IPR050765">
    <property type="entry name" value="Riboflavin_Biosynth_HTPR"/>
</dbReference>
<protein>
    <submittedName>
        <fullName evidence="2">Deaminase</fullName>
    </submittedName>
</protein>
<dbReference type="PANTHER" id="PTHR38011:SF11">
    <property type="entry name" value="2,5-DIAMINO-6-RIBOSYLAMINO-4(3H)-PYRIMIDINONE 5'-PHOSPHATE REDUCTASE"/>
    <property type="match status" value="1"/>
</dbReference>
<evidence type="ECO:0000313" key="2">
    <source>
        <dbReference type="EMBL" id="OVZ76834.1"/>
    </source>
</evidence>
<reference evidence="2 3" key="1">
    <citation type="submission" date="2017-05" db="EMBL/GenBank/DDBJ databases">
        <title>Whole genome sequencing of Yersinia kristensenii.</title>
        <authorList>
            <person name="Campioni F."/>
        </authorList>
    </citation>
    <scope>NUCLEOTIDE SEQUENCE [LARGE SCALE GENOMIC DNA]</scope>
    <source>
        <strain evidence="2 3">CFSAN060538</strain>
    </source>
</reference>
<evidence type="ECO:0000313" key="3">
    <source>
        <dbReference type="Proteomes" id="UP000195840"/>
    </source>
</evidence>
<dbReference type="SUPFAM" id="SSF53597">
    <property type="entry name" value="Dihydrofolate reductase-like"/>
    <property type="match status" value="1"/>
</dbReference>
<gene>
    <name evidence="2" type="ORF">CBW52_21675</name>
</gene>
<dbReference type="InterPro" id="IPR024072">
    <property type="entry name" value="DHFR-like_dom_sf"/>
</dbReference>
<feature type="domain" description="Bacterial bifunctional deaminase-reductase C-terminal" evidence="1">
    <location>
        <begin position="10"/>
        <end position="174"/>
    </location>
</feature>
<dbReference type="GO" id="GO:0008703">
    <property type="term" value="F:5-amino-6-(5-phosphoribosylamino)uracil reductase activity"/>
    <property type="evidence" value="ECO:0007669"/>
    <property type="project" value="InterPro"/>
</dbReference>
<dbReference type="Proteomes" id="UP000195840">
    <property type="component" value="Unassembled WGS sequence"/>
</dbReference>
<name>A0AB73Q093_YERKR</name>
<dbReference type="InterPro" id="IPR002734">
    <property type="entry name" value="RibDG_C"/>
</dbReference>
<accession>A0AB73Q093</accession>
<comment type="caution">
    <text evidence="2">The sequence shown here is derived from an EMBL/GenBank/DDBJ whole genome shotgun (WGS) entry which is preliminary data.</text>
</comment>
<dbReference type="AlphaFoldDB" id="A0AB73Q093"/>